<proteinExistence type="predicted"/>
<dbReference type="STRING" id="1470434.AZF00_02385"/>
<dbReference type="Pfam" id="PF13439">
    <property type="entry name" value="Glyco_transf_4"/>
    <property type="match status" value="1"/>
</dbReference>
<dbReference type="EMBL" id="CP014544">
    <property type="protein sequence ID" value="AMO67216.1"/>
    <property type="molecule type" value="Genomic_DNA"/>
</dbReference>
<dbReference type="Gene3D" id="3.40.50.2000">
    <property type="entry name" value="Glycogen Phosphorylase B"/>
    <property type="match status" value="2"/>
</dbReference>
<evidence type="ECO:0000313" key="3">
    <source>
        <dbReference type="EMBL" id="AMO67216.1"/>
    </source>
</evidence>
<dbReference type="GO" id="GO:0016758">
    <property type="term" value="F:hexosyltransferase activity"/>
    <property type="evidence" value="ECO:0007669"/>
    <property type="project" value="TreeGrafter"/>
</dbReference>
<dbReference type="AlphaFoldDB" id="A0A127M1W1"/>
<evidence type="ECO:0000313" key="4">
    <source>
        <dbReference type="Proteomes" id="UP000074119"/>
    </source>
</evidence>
<reference evidence="3 4" key="1">
    <citation type="submission" date="2015-12" db="EMBL/GenBank/DDBJ databases">
        <authorList>
            <person name="Shamseldin A."/>
            <person name="Moawad H."/>
            <person name="Abd El-Rahim W.M."/>
            <person name="Sadowsky M.J."/>
        </authorList>
    </citation>
    <scope>NUCLEOTIDE SEQUENCE [LARGE SCALE GENOMIC DNA]</scope>
    <source>
        <strain evidence="3 4">SM2</strain>
    </source>
</reference>
<dbReference type="PANTHER" id="PTHR45947">
    <property type="entry name" value="SULFOQUINOVOSYL TRANSFERASE SQD2"/>
    <property type="match status" value="1"/>
</dbReference>
<feature type="domain" description="Glycosyl transferase family 1" evidence="1">
    <location>
        <begin position="182"/>
        <end position="353"/>
    </location>
</feature>
<evidence type="ECO:0008006" key="5">
    <source>
        <dbReference type="Google" id="ProtNLM"/>
    </source>
</evidence>
<dbReference type="InterPro" id="IPR001296">
    <property type="entry name" value="Glyco_trans_1"/>
</dbReference>
<dbReference type="CDD" id="cd03801">
    <property type="entry name" value="GT4_PimA-like"/>
    <property type="match status" value="1"/>
</dbReference>
<name>A0A127M1W1_9GAMM</name>
<dbReference type="InterPro" id="IPR028098">
    <property type="entry name" value="Glyco_trans_4-like_N"/>
</dbReference>
<protein>
    <recommendedName>
        <fullName evidence="5">Phosphatidyl-myo-inositol alpha-mannosyltransferase</fullName>
    </recommendedName>
</protein>
<dbReference type="KEGG" id="zal:AZF00_02385"/>
<feature type="domain" description="Glycosyltransferase subfamily 4-like N-terminal" evidence="2">
    <location>
        <begin position="18"/>
        <end position="173"/>
    </location>
</feature>
<gene>
    <name evidence="3" type="ORF">AZF00_02385</name>
</gene>
<organism evidence="3 4">
    <name type="scientific">Zhongshania aliphaticivorans</name>
    <dbReference type="NCBI Taxonomy" id="1470434"/>
    <lineage>
        <taxon>Bacteria</taxon>
        <taxon>Pseudomonadati</taxon>
        <taxon>Pseudomonadota</taxon>
        <taxon>Gammaproteobacteria</taxon>
        <taxon>Cellvibrionales</taxon>
        <taxon>Spongiibacteraceae</taxon>
        <taxon>Zhongshania</taxon>
    </lineage>
</organism>
<dbReference type="InterPro" id="IPR050194">
    <property type="entry name" value="Glycosyltransferase_grp1"/>
</dbReference>
<dbReference type="Proteomes" id="UP000074119">
    <property type="component" value="Chromosome"/>
</dbReference>
<evidence type="ECO:0000259" key="1">
    <source>
        <dbReference type="Pfam" id="PF00534"/>
    </source>
</evidence>
<dbReference type="PANTHER" id="PTHR45947:SF3">
    <property type="entry name" value="SULFOQUINOVOSYL TRANSFERASE SQD2"/>
    <property type="match status" value="1"/>
</dbReference>
<dbReference type="Pfam" id="PF00534">
    <property type="entry name" value="Glycos_transf_1"/>
    <property type="match status" value="1"/>
</dbReference>
<dbReference type="SUPFAM" id="SSF53756">
    <property type="entry name" value="UDP-Glycosyltransferase/glycogen phosphorylase"/>
    <property type="match status" value="1"/>
</dbReference>
<accession>A0A127M1W1</accession>
<sequence length="379" mass="41354">MPSHNIIISTQNYPPAAGGIQNYMHELALALHQLGNTVHVICDAPTVDGQDPFDNELAFSVKRLSGPKILRRYRKAHKVSSQLKKLNQPILICDSWKSLELLNTEKLTNTYCICIAHGMEFPAQLEAKKHQRITKTLARADLILANSAFTAQRAKPYTPDFTRLHTLHPGVNPPIQANSHEQAKAKSWLGEHTPILITVGRIEARKGQDKIIEIMPKLLAEYPNALYLIAGSGPLQDSLVARVKELGLGANVKFCGRVSDGERSALLQKADVFAMPCRAVGDSVEGFGIVYIEAAMLGLPSLAGRVGGAGDAVIDGQTGLLCDGDSEDDIYLNINKMLGDQQALASMGQRALQRAQTELQWPQIAKKLLGYVAEQRVAN</sequence>
<evidence type="ECO:0000259" key="2">
    <source>
        <dbReference type="Pfam" id="PF13439"/>
    </source>
</evidence>
<dbReference type="RefSeq" id="WP_062382969.1">
    <property type="nucleotide sequence ID" value="NZ_CP014544.1"/>
</dbReference>